<dbReference type="PANTHER" id="PTHR18841">
    <property type="entry name" value="VITELLINE MEMBRANE OUTER LAYER PROTEIN I-RELATED"/>
    <property type="match status" value="1"/>
</dbReference>
<evidence type="ECO:0000256" key="7">
    <source>
        <dbReference type="SAM" id="MobiDB-lite"/>
    </source>
</evidence>
<reference evidence="8 9" key="1">
    <citation type="submission" date="2017-08" db="EMBL/GenBank/DDBJ databases">
        <title>USMARCv1.0.</title>
        <authorList>
            <person name="Hannum G.I."/>
            <person name="Koren S."/>
            <person name="Schroeder S.G."/>
            <person name="Chin S.C."/>
            <person name="Nonneman D.J."/>
            <person name="Becker S.A."/>
            <person name="Rosen B.D."/>
            <person name="Bickhart D.M."/>
            <person name="Putnam N.H."/>
            <person name="Green R.E."/>
            <person name="Tuggle C.K."/>
            <person name="Liu H."/>
            <person name="Rohrer G.A."/>
            <person name="Warr A."/>
            <person name="Hall R."/>
            <person name="Kim K."/>
            <person name="Hume D.A."/>
            <person name="Talbot R."/>
            <person name="Chow W."/>
            <person name="Howe K."/>
            <person name="Schwartz A.S."/>
            <person name="Watson M."/>
            <person name="Archibald A.L."/>
            <person name="Phillippy A.M."/>
            <person name="Smith T.P.L."/>
        </authorList>
    </citation>
    <scope>NUCLEOTIDE SEQUENCE [LARGE SCALE GENOMIC DNA]</scope>
</reference>
<accession>A0A4X1UXI7</accession>
<dbReference type="AlphaFoldDB" id="A0A4X1UXI7"/>
<dbReference type="PANTHER" id="PTHR18841:SF2">
    <property type="entry name" value="VITELLINE MEMBRANE OUTER LAYER PROTEIN 1 HOMOLOG"/>
    <property type="match status" value="1"/>
</dbReference>
<evidence type="ECO:0000256" key="6">
    <source>
        <dbReference type="ARBA" id="ARBA00073494"/>
    </source>
</evidence>
<dbReference type="SUPFAM" id="SSF51092">
    <property type="entry name" value="Vitelline membrane outer protein-I (VMO-I)"/>
    <property type="match status" value="1"/>
</dbReference>
<keyword evidence="2" id="KW-0964">Secreted</keyword>
<dbReference type="Ensembl" id="ENSSSCT00070040024.1">
    <property type="protein sequence ID" value="ENSSSCP00070033529.1"/>
    <property type="gene ID" value="ENSSSCG00070020176.1"/>
</dbReference>
<evidence type="ECO:0000313" key="8">
    <source>
        <dbReference type="Ensembl" id="ENSSSCP00070033529.1"/>
    </source>
</evidence>
<dbReference type="InterPro" id="IPR005515">
    <property type="entry name" value="VOMI"/>
</dbReference>
<evidence type="ECO:0000256" key="3">
    <source>
        <dbReference type="ARBA" id="ARBA00022729"/>
    </source>
</evidence>
<evidence type="ECO:0000256" key="5">
    <source>
        <dbReference type="ARBA" id="ARBA00061067"/>
    </source>
</evidence>
<reference evidence="8" key="2">
    <citation type="submission" date="2025-08" db="UniProtKB">
        <authorList>
            <consortium name="Ensembl"/>
        </authorList>
    </citation>
    <scope>IDENTIFICATION</scope>
</reference>
<keyword evidence="4" id="KW-1015">Disulfide bond</keyword>
<dbReference type="Proteomes" id="UP000314985">
    <property type="component" value="Chromosome 12"/>
</dbReference>
<evidence type="ECO:0000256" key="1">
    <source>
        <dbReference type="ARBA" id="ARBA00004613"/>
    </source>
</evidence>
<evidence type="ECO:0000313" key="9">
    <source>
        <dbReference type="Proteomes" id="UP000314985"/>
    </source>
</evidence>
<dbReference type="CDD" id="cd00220">
    <property type="entry name" value="VMO-I"/>
    <property type="match status" value="1"/>
</dbReference>
<dbReference type="InterPro" id="IPR036706">
    <property type="entry name" value="VOMI_sf"/>
</dbReference>
<sequence>MAMTSPWGGVYGGPAPGARRPCEGSDATQRLPPSPRALPSSCQQASGQLEQAALGQQALGTVVDVLQSARGLGQRSPRLCLFDPRTRQLEQAAATREGEECDEERWYTPLERAGAHRGCGMKPGTGAKLLLLLLWAACGKCTRADGPSGYTSVIEVTNGGPWGDWAWPEMCPDGFFASGFSLKVERPQGIPGDDTALNGIRLHCARGNAELNTHVVESQSGRWGVWSEPLWCPGGGFLVAFSLRVEAPVTPGDNTAANNVRFRCSDGTELQGPGLAWGEFGDWSEPCPKGVCGLQTKIERPRGLRDDTAINDARFFCCRN</sequence>
<comment type="subcellular location">
    <subcellularLocation>
        <location evidence="1">Secreted</location>
    </subcellularLocation>
</comment>
<keyword evidence="3" id="KW-0732">Signal</keyword>
<comment type="similarity">
    <text evidence="5">Belongs to the VMO1 family.</text>
</comment>
<dbReference type="Pfam" id="PF03762">
    <property type="entry name" value="VOMI"/>
    <property type="match status" value="1"/>
</dbReference>
<dbReference type="GO" id="GO:0005576">
    <property type="term" value="C:extracellular region"/>
    <property type="evidence" value="ECO:0007669"/>
    <property type="project" value="UniProtKB-SubCell"/>
</dbReference>
<name>A0A4X1UXI7_PIG</name>
<feature type="region of interest" description="Disordered" evidence="7">
    <location>
        <begin position="1"/>
        <end position="41"/>
    </location>
</feature>
<dbReference type="Gene3D" id="2.100.10.20">
    <property type="entry name" value="Vitelline membrane outer layer protein I (VOMI)"/>
    <property type="match status" value="1"/>
</dbReference>
<dbReference type="FunFam" id="2.100.10.20:FF:000001">
    <property type="entry name" value="Vitelline membrane outer layer 1 homolog"/>
    <property type="match status" value="1"/>
</dbReference>
<proteinExistence type="inferred from homology"/>
<evidence type="ECO:0000256" key="2">
    <source>
        <dbReference type="ARBA" id="ARBA00022525"/>
    </source>
</evidence>
<protein>
    <recommendedName>
        <fullName evidence="6">Vitelline membrane outer layer protein 1 homolog</fullName>
    </recommendedName>
</protein>
<organism evidence="8 9">
    <name type="scientific">Sus scrofa</name>
    <name type="common">Pig</name>
    <dbReference type="NCBI Taxonomy" id="9823"/>
    <lineage>
        <taxon>Eukaryota</taxon>
        <taxon>Metazoa</taxon>
        <taxon>Chordata</taxon>
        <taxon>Craniata</taxon>
        <taxon>Vertebrata</taxon>
        <taxon>Euteleostomi</taxon>
        <taxon>Mammalia</taxon>
        <taxon>Eutheria</taxon>
        <taxon>Laurasiatheria</taxon>
        <taxon>Artiodactyla</taxon>
        <taxon>Suina</taxon>
        <taxon>Suidae</taxon>
        <taxon>Sus</taxon>
    </lineage>
</organism>
<evidence type="ECO:0000256" key="4">
    <source>
        <dbReference type="ARBA" id="ARBA00023157"/>
    </source>
</evidence>